<proteinExistence type="predicted"/>
<dbReference type="Proteomes" id="UP001150259">
    <property type="component" value="Unassembled WGS sequence"/>
</dbReference>
<reference evidence="2 3" key="1">
    <citation type="submission" date="2022-11" db="EMBL/GenBank/DDBJ databases">
        <title>Anaerobic phenanthrene biodegradation by a DNRA strain PheN6.</title>
        <authorList>
            <person name="Zhang Z."/>
        </authorList>
    </citation>
    <scope>NUCLEOTIDE SEQUENCE [LARGE SCALE GENOMIC DNA]</scope>
    <source>
        <strain evidence="2 3">PheN6</strain>
    </source>
</reference>
<dbReference type="PANTHER" id="PTHR35446:SF2">
    <property type="entry name" value="CARBOXYMUCONOLACTONE DECARBOXYLASE-LIKE DOMAIN-CONTAINING PROTEIN"/>
    <property type="match status" value="1"/>
</dbReference>
<dbReference type="PANTHER" id="PTHR35446">
    <property type="entry name" value="SI:CH211-175M2.5"/>
    <property type="match status" value="1"/>
</dbReference>
<comment type="caution">
    <text evidence="2">The sequence shown here is derived from an EMBL/GenBank/DDBJ whole genome shotgun (WGS) entry which is preliminary data.</text>
</comment>
<sequence>MEGHRYVYTDKQQPTVHGAMAAVSTEIRERAAEHGIDHVVLELVNLRASQINGCAFCLHLHTHMALRAGESPQRIAVLPAWRESGLFTRVEAAALRIAEAVTLVADRHLTDDEYDLLREDLTDDQLALLVYAASMINAFNRISILSHHPVTYREEFGALPKGSRPTTA</sequence>
<dbReference type="NCBIfam" id="TIGR00778">
    <property type="entry name" value="ahpD_dom"/>
    <property type="match status" value="1"/>
</dbReference>
<evidence type="ECO:0000313" key="3">
    <source>
        <dbReference type="Proteomes" id="UP001150259"/>
    </source>
</evidence>
<protein>
    <submittedName>
        <fullName evidence="2">Carboxymuconolactone decarboxylase family protein</fullName>
    </submittedName>
</protein>
<dbReference type="EMBL" id="JAPFQL010000021">
    <property type="protein sequence ID" value="MDC5696979.1"/>
    <property type="molecule type" value="Genomic_DNA"/>
</dbReference>
<dbReference type="Gene3D" id="1.20.1290.10">
    <property type="entry name" value="AhpD-like"/>
    <property type="match status" value="1"/>
</dbReference>
<dbReference type="SUPFAM" id="SSF69118">
    <property type="entry name" value="AhpD-like"/>
    <property type="match status" value="1"/>
</dbReference>
<dbReference type="Pfam" id="PF02627">
    <property type="entry name" value="CMD"/>
    <property type="match status" value="1"/>
</dbReference>
<dbReference type="InterPro" id="IPR003779">
    <property type="entry name" value="CMD-like"/>
</dbReference>
<accession>A0ABT5GFK0</accession>
<dbReference type="InterPro" id="IPR004675">
    <property type="entry name" value="AhpD_core"/>
</dbReference>
<evidence type="ECO:0000259" key="1">
    <source>
        <dbReference type="Pfam" id="PF02627"/>
    </source>
</evidence>
<gene>
    <name evidence="2" type="ORF">OO014_06875</name>
</gene>
<dbReference type="InterPro" id="IPR029032">
    <property type="entry name" value="AhpD-like"/>
</dbReference>
<organism evidence="2 3">
    <name type="scientific">Intrasporangium calvum</name>
    <dbReference type="NCBI Taxonomy" id="53358"/>
    <lineage>
        <taxon>Bacteria</taxon>
        <taxon>Bacillati</taxon>
        <taxon>Actinomycetota</taxon>
        <taxon>Actinomycetes</taxon>
        <taxon>Micrococcales</taxon>
        <taxon>Intrasporangiaceae</taxon>
        <taxon>Intrasporangium</taxon>
    </lineage>
</organism>
<feature type="domain" description="Carboxymuconolactone decarboxylase-like" evidence="1">
    <location>
        <begin position="25"/>
        <end position="100"/>
    </location>
</feature>
<evidence type="ECO:0000313" key="2">
    <source>
        <dbReference type="EMBL" id="MDC5696979.1"/>
    </source>
</evidence>
<name>A0ABT5GFK0_9MICO</name>
<dbReference type="RefSeq" id="WP_272461550.1">
    <property type="nucleotide sequence ID" value="NZ_JAPFQL010000021.1"/>
</dbReference>
<keyword evidence="3" id="KW-1185">Reference proteome</keyword>